<proteinExistence type="predicted"/>
<dbReference type="AlphaFoldDB" id="X1U002"/>
<dbReference type="EMBL" id="BARW01007198">
    <property type="protein sequence ID" value="GAI85619.1"/>
    <property type="molecule type" value="Genomic_DNA"/>
</dbReference>
<reference evidence="2" key="1">
    <citation type="journal article" date="2014" name="Front. Microbiol.">
        <title>High frequency of phylogenetically diverse reductive dehalogenase-homologous genes in deep subseafloor sedimentary metagenomes.</title>
        <authorList>
            <person name="Kawai M."/>
            <person name="Futagami T."/>
            <person name="Toyoda A."/>
            <person name="Takaki Y."/>
            <person name="Nishi S."/>
            <person name="Hori S."/>
            <person name="Arai W."/>
            <person name="Tsubouchi T."/>
            <person name="Morono Y."/>
            <person name="Uchiyama I."/>
            <person name="Ito T."/>
            <person name="Fujiyama A."/>
            <person name="Inagaki F."/>
            <person name="Takami H."/>
        </authorList>
    </citation>
    <scope>NUCLEOTIDE SEQUENCE</scope>
    <source>
        <strain evidence="2">Expedition CK06-06</strain>
    </source>
</reference>
<dbReference type="InterPro" id="IPR055170">
    <property type="entry name" value="GFO_IDH_MocA-like_dom"/>
</dbReference>
<dbReference type="InterPro" id="IPR052515">
    <property type="entry name" value="Gfo/Idh/MocA_Oxidoreductase"/>
</dbReference>
<organism evidence="2">
    <name type="scientific">marine sediment metagenome</name>
    <dbReference type="NCBI Taxonomy" id="412755"/>
    <lineage>
        <taxon>unclassified sequences</taxon>
        <taxon>metagenomes</taxon>
        <taxon>ecological metagenomes</taxon>
    </lineage>
</organism>
<evidence type="ECO:0000313" key="2">
    <source>
        <dbReference type="EMBL" id="GAI85619.1"/>
    </source>
</evidence>
<name>X1U002_9ZZZZ</name>
<sequence>MSGGQTVEQSTHIFDLARFFFGEVEKIFAAERKGLMREVENYNVEDASAVTLLFENGLIGTIHSACFLSCGKEVGMSIYFKDMIVKYNENLEIIRPKETRKISFSDDPGLLEDQIFIEAARTKDTSKIKSTYSDALKTLALTLAVNESIETGKVINMK</sequence>
<evidence type="ECO:0000259" key="1">
    <source>
        <dbReference type="Pfam" id="PF22725"/>
    </source>
</evidence>
<feature type="domain" description="GFO/IDH/MocA-like oxidoreductase" evidence="1">
    <location>
        <begin position="2"/>
        <end position="80"/>
    </location>
</feature>
<dbReference type="PANTHER" id="PTHR43249">
    <property type="entry name" value="UDP-N-ACETYL-2-AMINO-2-DEOXY-D-GLUCURONATE OXIDASE"/>
    <property type="match status" value="1"/>
</dbReference>
<dbReference type="PANTHER" id="PTHR43249:SF1">
    <property type="entry name" value="D-GLUCOSIDE 3-DEHYDROGENASE"/>
    <property type="match status" value="1"/>
</dbReference>
<dbReference type="Gene3D" id="3.30.360.10">
    <property type="entry name" value="Dihydrodipicolinate Reductase, domain 2"/>
    <property type="match status" value="1"/>
</dbReference>
<accession>X1U002</accession>
<dbReference type="Pfam" id="PF22725">
    <property type="entry name" value="GFO_IDH_MocA_C3"/>
    <property type="match status" value="1"/>
</dbReference>
<comment type="caution">
    <text evidence="2">The sequence shown here is derived from an EMBL/GenBank/DDBJ whole genome shotgun (WGS) entry which is preliminary data.</text>
</comment>
<protein>
    <recommendedName>
        <fullName evidence="1">GFO/IDH/MocA-like oxidoreductase domain-containing protein</fullName>
    </recommendedName>
</protein>
<gene>
    <name evidence="2" type="ORF">S12H4_15041</name>
</gene>
<dbReference type="SUPFAM" id="SSF55347">
    <property type="entry name" value="Glyceraldehyde-3-phosphate dehydrogenase-like, C-terminal domain"/>
    <property type="match status" value="1"/>
</dbReference>